<dbReference type="InterPro" id="IPR010934">
    <property type="entry name" value="NADH_DH_su5_C"/>
</dbReference>
<dbReference type="AlphaFoldDB" id="Q85KH5"/>
<feature type="transmembrane region" description="Helical" evidence="4">
    <location>
        <begin position="91"/>
        <end position="111"/>
    </location>
</feature>
<feature type="non-terminal residue" evidence="6">
    <location>
        <position position="1"/>
    </location>
</feature>
<feature type="transmembrane region" description="Helical" evidence="4">
    <location>
        <begin position="183"/>
        <end position="204"/>
    </location>
</feature>
<keyword evidence="3" id="KW-0520">NAD</keyword>
<sequence length="205" mass="24213">MILELNYMFNMNYLMLLILYLSIGLTVSYSTRLVKVTFLSNFMFLPHFYFNDKLIYSYSMVILMILSVVGGSILNWVLFSSVSLIYSSLELKLLVYVFMKMGVMFGSYLFMLKNLNLNISSINFISGSMWFIGYLSMYNVNMINKFNMKYNLLVEKGWFEYSSGKNLFKLIFNIYFLMLKSGLIELILSYILLIMVILFVMNFYY</sequence>
<reference evidence="6" key="1">
    <citation type="journal article" date="2003" name="J. Mol. Evol.">
        <title>Frequent mitochondrial gene rearrangements at the hymenopteran nad3-nad5 junction.</title>
        <authorList>
            <person name="Dowton M."/>
            <person name="Castro L.R."/>
            <person name="Campbell S.L."/>
            <person name="Bargon S.D."/>
            <person name="Austin A.D."/>
        </authorList>
    </citation>
    <scope>NUCLEOTIDE SEQUENCE</scope>
    <source>
        <strain evidence="6">M94</strain>
    </source>
</reference>
<keyword evidence="2" id="KW-1278">Translocase</keyword>
<feature type="transmembrane region" description="Helical" evidence="4">
    <location>
        <begin position="54"/>
        <end position="79"/>
    </location>
</feature>
<name>Q85KH5_9HYME</name>
<keyword evidence="6" id="KW-0496">Mitochondrion</keyword>
<organism evidence="6">
    <name type="scientific">Brachyserphus abruptus</name>
    <dbReference type="NCBI Taxonomy" id="161185"/>
    <lineage>
        <taxon>Eukaryota</taxon>
        <taxon>Metazoa</taxon>
        <taxon>Ecdysozoa</taxon>
        <taxon>Arthropoda</taxon>
        <taxon>Hexapoda</taxon>
        <taxon>Insecta</taxon>
        <taxon>Pterygota</taxon>
        <taxon>Neoptera</taxon>
        <taxon>Endopterygota</taxon>
        <taxon>Hymenoptera</taxon>
        <taxon>Apocrita</taxon>
        <taxon>Proctotrupomorpha</taxon>
        <taxon>Proctotrupoidea</taxon>
        <taxon>Proctotrupidae</taxon>
        <taxon>Brachyserphus</taxon>
    </lineage>
</organism>
<keyword evidence="4" id="KW-0812">Transmembrane</keyword>
<protein>
    <submittedName>
        <fullName evidence="6">NADH dehydrogenase 5</fullName>
    </submittedName>
</protein>
<evidence type="ECO:0000256" key="1">
    <source>
        <dbReference type="ARBA" id="ARBA00022448"/>
    </source>
</evidence>
<keyword evidence="1" id="KW-0813">Transport</keyword>
<evidence type="ECO:0000313" key="6">
    <source>
        <dbReference type="EMBL" id="AAO49103.1"/>
    </source>
</evidence>
<keyword evidence="4" id="KW-1133">Transmembrane helix</keyword>
<evidence type="ECO:0000259" key="5">
    <source>
        <dbReference type="Pfam" id="PF06455"/>
    </source>
</evidence>
<evidence type="ECO:0000256" key="4">
    <source>
        <dbReference type="SAM" id="Phobius"/>
    </source>
</evidence>
<dbReference type="Pfam" id="PF06455">
    <property type="entry name" value="NADH5_C"/>
    <property type="match status" value="1"/>
</dbReference>
<evidence type="ECO:0000256" key="2">
    <source>
        <dbReference type="ARBA" id="ARBA00022967"/>
    </source>
</evidence>
<evidence type="ECO:0000256" key="3">
    <source>
        <dbReference type="ARBA" id="ARBA00023027"/>
    </source>
</evidence>
<feature type="transmembrane region" description="Helical" evidence="4">
    <location>
        <begin position="117"/>
        <end position="140"/>
    </location>
</feature>
<dbReference type="EMBL" id="AF489473">
    <property type="protein sequence ID" value="AAO49103.1"/>
    <property type="molecule type" value="Genomic_DNA"/>
</dbReference>
<keyword evidence="4" id="KW-0472">Membrane</keyword>
<feature type="domain" description="NADH dehydrogenase subunit 5 C-terminal" evidence="5">
    <location>
        <begin position="29"/>
        <end position="201"/>
    </location>
</feature>
<geneLocation type="mitochondrion" evidence="6"/>
<proteinExistence type="predicted"/>
<accession>Q85KH5</accession>